<evidence type="ECO:0000256" key="5">
    <source>
        <dbReference type="ARBA" id="ARBA00022968"/>
    </source>
</evidence>
<comment type="caution">
    <text evidence="9">The sequence shown here is derived from an EMBL/GenBank/DDBJ whole genome shotgun (WGS) entry which is preliminary data.</text>
</comment>
<evidence type="ECO:0000256" key="6">
    <source>
        <dbReference type="ARBA" id="ARBA00022989"/>
    </source>
</evidence>
<keyword evidence="8" id="KW-0472">Membrane</keyword>
<feature type="non-terminal residue" evidence="9">
    <location>
        <position position="155"/>
    </location>
</feature>
<comment type="subcellular location">
    <subcellularLocation>
        <location evidence="1">Golgi apparatus membrane</location>
        <topology evidence="1">Single-pass type II membrane protein</topology>
    </subcellularLocation>
</comment>
<evidence type="ECO:0000256" key="8">
    <source>
        <dbReference type="ARBA" id="ARBA00023136"/>
    </source>
</evidence>
<dbReference type="GO" id="GO:0004559">
    <property type="term" value="F:alpha-mannosidase activity"/>
    <property type="evidence" value="ECO:0007669"/>
    <property type="project" value="TreeGrafter"/>
</dbReference>
<name>A0A5J4NCU6_9TREM</name>
<keyword evidence="4" id="KW-0378">Hydrolase</keyword>
<protein>
    <submittedName>
        <fullName evidence="9">Glycoprotein endo-alpha-1,2-mannosidase</fullName>
    </submittedName>
</protein>
<comment type="similarity">
    <text evidence="2">Belongs to the glycosyl hydrolase 99 family.</text>
</comment>
<evidence type="ECO:0000256" key="3">
    <source>
        <dbReference type="ARBA" id="ARBA00022692"/>
    </source>
</evidence>
<keyword evidence="10" id="KW-1185">Reference proteome</keyword>
<evidence type="ECO:0000256" key="2">
    <source>
        <dbReference type="ARBA" id="ARBA00009559"/>
    </source>
</evidence>
<dbReference type="PANTHER" id="PTHR13572:SF4">
    <property type="entry name" value="RE57134P"/>
    <property type="match status" value="1"/>
</dbReference>
<dbReference type="PANTHER" id="PTHR13572">
    <property type="entry name" value="ENDO-ALPHA-1,2-MANNOSIDASE"/>
    <property type="match status" value="1"/>
</dbReference>
<evidence type="ECO:0000313" key="10">
    <source>
        <dbReference type="Proteomes" id="UP000324629"/>
    </source>
</evidence>
<dbReference type="EMBL" id="QNGE01003905">
    <property type="protein sequence ID" value="KAA3673461.1"/>
    <property type="molecule type" value="Genomic_DNA"/>
</dbReference>
<sequence length="155" mass="17747">MNVVHSTCFPSKLAYTFSGRFHFQVCLHIEPYFHRTAQSIVDDLRYAHQRGYTTHPAYFRLSASNHPTNPKTSLPVFFIYDSYTIHPEQWASVCFRNMCTCTSVLLANGSTTIRGKPYDAYMIGLLMELTDCRLFSSIGFNGGYTYFIAKNTNQP</sequence>
<keyword evidence="6" id="KW-1133">Transmembrane helix</keyword>
<dbReference type="AlphaFoldDB" id="A0A5J4NCU6"/>
<evidence type="ECO:0000313" key="9">
    <source>
        <dbReference type="EMBL" id="KAA3673461.1"/>
    </source>
</evidence>
<gene>
    <name evidence="9" type="ORF">DEA37_0006722</name>
</gene>
<dbReference type="Pfam" id="PF16317">
    <property type="entry name" value="Glyco_hydro_99"/>
    <property type="match status" value="1"/>
</dbReference>
<dbReference type="Gene3D" id="3.20.20.80">
    <property type="entry name" value="Glycosidases"/>
    <property type="match status" value="1"/>
</dbReference>
<proteinExistence type="inferred from homology"/>
<dbReference type="InterPro" id="IPR026071">
    <property type="entry name" value="Glyco_Hydrolase_99"/>
</dbReference>
<organism evidence="9 10">
    <name type="scientific">Paragonimus westermani</name>
    <dbReference type="NCBI Taxonomy" id="34504"/>
    <lineage>
        <taxon>Eukaryota</taxon>
        <taxon>Metazoa</taxon>
        <taxon>Spiralia</taxon>
        <taxon>Lophotrochozoa</taxon>
        <taxon>Platyhelminthes</taxon>
        <taxon>Trematoda</taxon>
        <taxon>Digenea</taxon>
        <taxon>Plagiorchiida</taxon>
        <taxon>Troglotremata</taxon>
        <taxon>Troglotrematidae</taxon>
        <taxon>Paragonimus</taxon>
    </lineage>
</organism>
<dbReference type="Proteomes" id="UP000324629">
    <property type="component" value="Unassembled WGS sequence"/>
</dbReference>
<reference evidence="9 10" key="1">
    <citation type="journal article" date="2019" name="Gigascience">
        <title>Whole-genome sequence of the oriental lung fluke Paragonimus westermani.</title>
        <authorList>
            <person name="Oey H."/>
            <person name="Zakrzewski M."/>
            <person name="Narain K."/>
            <person name="Devi K.R."/>
            <person name="Agatsuma T."/>
            <person name="Nawaratna S."/>
            <person name="Gobert G.N."/>
            <person name="Jones M.K."/>
            <person name="Ragan M.A."/>
            <person name="McManus D.P."/>
            <person name="Krause L."/>
        </authorList>
    </citation>
    <scope>NUCLEOTIDE SEQUENCE [LARGE SCALE GENOMIC DNA]</scope>
    <source>
        <strain evidence="9 10">IND2009</strain>
    </source>
</reference>
<evidence type="ECO:0000256" key="7">
    <source>
        <dbReference type="ARBA" id="ARBA00023034"/>
    </source>
</evidence>
<evidence type="ECO:0000256" key="1">
    <source>
        <dbReference type="ARBA" id="ARBA00004323"/>
    </source>
</evidence>
<keyword evidence="7" id="KW-0333">Golgi apparatus</keyword>
<evidence type="ECO:0000256" key="4">
    <source>
        <dbReference type="ARBA" id="ARBA00022801"/>
    </source>
</evidence>
<accession>A0A5J4NCU6</accession>
<keyword evidence="3" id="KW-0812">Transmembrane</keyword>
<dbReference type="GO" id="GO:0000139">
    <property type="term" value="C:Golgi membrane"/>
    <property type="evidence" value="ECO:0007669"/>
    <property type="project" value="UniProtKB-SubCell"/>
</dbReference>
<keyword evidence="5" id="KW-0735">Signal-anchor</keyword>